<dbReference type="Proteomes" id="UP000244898">
    <property type="component" value="Unassembled WGS sequence"/>
</dbReference>
<reference evidence="3" key="1">
    <citation type="submission" date="2018-03" db="EMBL/GenBank/DDBJ databases">
        <authorList>
            <person name="Rodrigo-Torres L."/>
            <person name="Arahal R. D."/>
            <person name="Lucena T."/>
        </authorList>
    </citation>
    <scope>NUCLEOTIDE SEQUENCE [LARGE SCALE GENOMIC DNA]</scope>
    <source>
        <strain evidence="3">CECT 7615</strain>
    </source>
</reference>
<keyword evidence="1" id="KW-0732">Signal</keyword>
<evidence type="ECO:0000313" key="3">
    <source>
        <dbReference type="Proteomes" id="UP000244898"/>
    </source>
</evidence>
<gene>
    <name evidence="2" type="ORF">TRM7615_00294</name>
</gene>
<name>A0A2R8C314_9RHOB</name>
<feature type="signal peptide" evidence="1">
    <location>
        <begin position="1"/>
        <end position="26"/>
    </location>
</feature>
<evidence type="ECO:0000256" key="1">
    <source>
        <dbReference type="SAM" id="SignalP"/>
    </source>
</evidence>
<keyword evidence="3" id="KW-1185">Reference proteome</keyword>
<evidence type="ECO:0000313" key="2">
    <source>
        <dbReference type="EMBL" id="SPJ26825.1"/>
    </source>
</evidence>
<protein>
    <recommendedName>
        <fullName evidence="4">Cyanovirin-N domain-containing protein</fullName>
    </recommendedName>
</protein>
<proteinExistence type="predicted"/>
<sequence>MVMIGFRILSVIPTLTAIAVVTQASAAGLKLPEDCTLRPNDLASCSPLVACLGGTGIYFTGRAIGWNTGTHAGRSSAGFSCYGEWTVSGSLGLGEATIECDNGLTGAAYFFSRDPQTGTGIGLGRLSSGQEFHLWTGHNVKRFLLNQYGDLSPIKLCSGLSKPVS</sequence>
<dbReference type="AlphaFoldDB" id="A0A2R8C314"/>
<dbReference type="EMBL" id="ONZG01000001">
    <property type="protein sequence ID" value="SPJ26825.1"/>
    <property type="molecule type" value="Genomic_DNA"/>
</dbReference>
<organism evidence="2 3">
    <name type="scientific">Falsiruegeria mediterranea M17</name>
    <dbReference type="NCBI Taxonomy" id="1200281"/>
    <lineage>
        <taxon>Bacteria</taxon>
        <taxon>Pseudomonadati</taxon>
        <taxon>Pseudomonadota</taxon>
        <taxon>Alphaproteobacteria</taxon>
        <taxon>Rhodobacterales</taxon>
        <taxon>Roseobacteraceae</taxon>
        <taxon>Falsiruegeria</taxon>
    </lineage>
</organism>
<accession>A0A2R8C314</accession>
<feature type="chain" id="PRO_5015333531" description="Cyanovirin-N domain-containing protein" evidence="1">
    <location>
        <begin position="27"/>
        <end position="165"/>
    </location>
</feature>
<evidence type="ECO:0008006" key="4">
    <source>
        <dbReference type="Google" id="ProtNLM"/>
    </source>
</evidence>